<keyword evidence="1" id="KW-0805">Transcription regulation</keyword>
<sequence length="261" mass="27917">MPGNLATPGSSVTQRVLALLYAFSDLHPRLTMSELALIADLPVATTHRLLAQLVEGEALVRHRDGRYSVGRRLWQLGALASTETQMREAAAPFLSDLHAATRATIHLAVREGAGALYLERIYGHTSVPVVSTVGSTLPLHSTGVGKVLLAHAPADVVAQVFARLTRHTPYTITSTARLTEQMERIRSDGWASTAEEMTLGACSLAVPVRAGTMPGAPVVAALGVVIPTLRRDRDRLVTAMHVAAAGISRQLTPRGEDALRY</sequence>
<dbReference type="InterPro" id="IPR036390">
    <property type="entry name" value="WH_DNA-bd_sf"/>
</dbReference>
<dbReference type="PROSITE" id="PS51077">
    <property type="entry name" value="HTH_ICLR"/>
    <property type="match status" value="1"/>
</dbReference>
<evidence type="ECO:0000313" key="6">
    <source>
        <dbReference type="EMBL" id="MFC6153049.1"/>
    </source>
</evidence>
<evidence type="ECO:0000256" key="3">
    <source>
        <dbReference type="ARBA" id="ARBA00023163"/>
    </source>
</evidence>
<keyword evidence="2" id="KW-0238">DNA-binding</keyword>
<dbReference type="InterPro" id="IPR029016">
    <property type="entry name" value="GAF-like_dom_sf"/>
</dbReference>
<dbReference type="Pfam" id="PF09339">
    <property type="entry name" value="HTH_IclR"/>
    <property type="match status" value="1"/>
</dbReference>
<dbReference type="PROSITE" id="PS51078">
    <property type="entry name" value="ICLR_ED"/>
    <property type="match status" value="1"/>
</dbReference>
<dbReference type="InterPro" id="IPR050707">
    <property type="entry name" value="HTH_MetabolicPath_Reg"/>
</dbReference>
<feature type="domain" description="HTH iclR-type" evidence="4">
    <location>
        <begin position="10"/>
        <end position="71"/>
    </location>
</feature>
<name>A0ABW1QU72_9ACTN</name>
<dbReference type="PANTHER" id="PTHR30136:SF24">
    <property type="entry name" value="HTH-TYPE TRANSCRIPTIONAL REPRESSOR ALLR"/>
    <property type="match status" value="1"/>
</dbReference>
<evidence type="ECO:0000259" key="5">
    <source>
        <dbReference type="PROSITE" id="PS51078"/>
    </source>
</evidence>
<evidence type="ECO:0000259" key="4">
    <source>
        <dbReference type="PROSITE" id="PS51077"/>
    </source>
</evidence>
<dbReference type="InterPro" id="IPR014757">
    <property type="entry name" value="Tscrpt_reg_IclR_C"/>
</dbReference>
<keyword evidence="7" id="KW-1185">Reference proteome</keyword>
<evidence type="ECO:0000256" key="1">
    <source>
        <dbReference type="ARBA" id="ARBA00023015"/>
    </source>
</evidence>
<dbReference type="PANTHER" id="PTHR30136">
    <property type="entry name" value="HELIX-TURN-HELIX TRANSCRIPTIONAL REGULATOR, ICLR FAMILY"/>
    <property type="match status" value="1"/>
</dbReference>
<feature type="domain" description="IclR-ED" evidence="5">
    <location>
        <begin position="72"/>
        <end position="253"/>
    </location>
</feature>
<comment type="caution">
    <text evidence="6">The sequence shown here is derived from an EMBL/GenBank/DDBJ whole genome shotgun (WGS) entry which is preliminary data.</text>
</comment>
<organism evidence="6 7">
    <name type="scientific">Nocardioides yefusunii</name>
    <dbReference type="NCBI Taxonomy" id="2500546"/>
    <lineage>
        <taxon>Bacteria</taxon>
        <taxon>Bacillati</taxon>
        <taxon>Actinomycetota</taxon>
        <taxon>Actinomycetes</taxon>
        <taxon>Propionibacteriales</taxon>
        <taxon>Nocardioidaceae</taxon>
        <taxon>Nocardioides</taxon>
    </lineage>
</organism>
<evidence type="ECO:0000256" key="2">
    <source>
        <dbReference type="ARBA" id="ARBA00023125"/>
    </source>
</evidence>
<dbReference type="RefSeq" id="WP_128219344.1">
    <property type="nucleotide sequence ID" value="NZ_CP034929.1"/>
</dbReference>
<accession>A0ABW1QU72</accession>
<proteinExistence type="predicted"/>
<dbReference type="Gene3D" id="1.10.10.10">
    <property type="entry name" value="Winged helix-like DNA-binding domain superfamily/Winged helix DNA-binding domain"/>
    <property type="match status" value="1"/>
</dbReference>
<dbReference type="SUPFAM" id="SSF46785">
    <property type="entry name" value="Winged helix' DNA-binding domain"/>
    <property type="match status" value="1"/>
</dbReference>
<dbReference type="SUPFAM" id="SSF55781">
    <property type="entry name" value="GAF domain-like"/>
    <property type="match status" value="1"/>
</dbReference>
<dbReference type="Pfam" id="PF01614">
    <property type="entry name" value="IclR_C"/>
    <property type="match status" value="1"/>
</dbReference>
<dbReference type="InterPro" id="IPR036388">
    <property type="entry name" value="WH-like_DNA-bd_sf"/>
</dbReference>
<reference evidence="7" key="1">
    <citation type="journal article" date="2019" name="Int. J. Syst. Evol. Microbiol.">
        <title>The Global Catalogue of Microorganisms (GCM) 10K type strain sequencing project: providing services to taxonomists for standard genome sequencing and annotation.</title>
        <authorList>
            <consortium name="The Broad Institute Genomics Platform"/>
            <consortium name="The Broad Institute Genome Sequencing Center for Infectious Disease"/>
            <person name="Wu L."/>
            <person name="Ma J."/>
        </authorList>
    </citation>
    <scope>NUCLEOTIDE SEQUENCE [LARGE SCALE GENOMIC DNA]</scope>
    <source>
        <strain evidence="7">DFY28</strain>
    </source>
</reference>
<dbReference type="Proteomes" id="UP001596098">
    <property type="component" value="Unassembled WGS sequence"/>
</dbReference>
<protein>
    <submittedName>
        <fullName evidence="6">IclR family transcriptional regulator</fullName>
    </submittedName>
</protein>
<evidence type="ECO:0000313" key="7">
    <source>
        <dbReference type="Proteomes" id="UP001596098"/>
    </source>
</evidence>
<gene>
    <name evidence="6" type="ORF">ACFPWU_05155</name>
</gene>
<dbReference type="InterPro" id="IPR005471">
    <property type="entry name" value="Tscrpt_reg_IclR_N"/>
</dbReference>
<keyword evidence="3" id="KW-0804">Transcription</keyword>
<dbReference type="Gene3D" id="3.30.450.40">
    <property type="match status" value="1"/>
</dbReference>
<dbReference type="SMART" id="SM00346">
    <property type="entry name" value="HTH_ICLR"/>
    <property type="match status" value="1"/>
</dbReference>
<dbReference type="EMBL" id="JBHSQI010000002">
    <property type="protein sequence ID" value="MFC6153049.1"/>
    <property type="molecule type" value="Genomic_DNA"/>
</dbReference>